<protein>
    <submittedName>
        <fullName evidence="3">M55 family metallopeptidase</fullName>
    </submittedName>
</protein>
<dbReference type="EMBL" id="VUNH01000003">
    <property type="protein sequence ID" value="MST55112.1"/>
    <property type="molecule type" value="Genomic_DNA"/>
</dbReference>
<dbReference type="Pfam" id="PF04951">
    <property type="entry name" value="Peptidase_M55"/>
    <property type="match status" value="1"/>
</dbReference>
<evidence type="ECO:0000313" key="3">
    <source>
        <dbReference type="EMBL" id="MST55112.1"/>
    </source>
</evidence>
<feature type="binding site" evidence="2">
    <location>
        <position position="10"/>
    </location>
    <ligand>
        <name>Zn(2+)</name>
        <dbReference type="ChEBI" id="CHEBI:29105"/>
        <label>1</label>
    </ligand>
</feature>
<feature type="active site" description="Nucleophile" evidence="1">
    <location>
        <position position="115"/>
    </location>
</feature>
<dbReference type="Gene3D" id="3.30.1360.130">
    <property type="entry name" value="Dipeptide transport protein"/>
    <property type="match status" value="1"/>
</dbReference>
<dbReference type="SUPFAM" id="SSF63992">
    <property type="entry name" value="Dipeptide transport protein"/>
    <property type="match status" value="1"/>
</dbReference>
<evidence type="ECO:0000256" key="1">
    <source>
        <dbReference type="PIRSR" id="PIRSR015853-1"/>
    </source>
</evidence>
<feature type="binding site" evidence="2">
    <location>
        <position position="60"/>
    </location>
    <ligand>
        <name>Zn(2+)</name>
        <dbReference type="ChEBI" id="CHEBI:29105"/>
        <label>2</label>
    </ligand>
</feature>
<sequence>MRIFISADMEGATGVTSIAQCDSRRPEYAFGCKMQQRDVLAAVRGALDGGADEVIVNDAHSHMTNLDIGEWPKGARLTSGSPKTLGMMEGFDECDGIFFLCYHAMAGTQCAVLDHTIDPNVVYSVKLNGLEVGEIGINAAAAAGKKIPVALVTGDDAACREARALWGDTVVTAAVKKARGRLAATCLGPEETYKVIYDAAIKAAQLVRGKKASVMDFAPSWTAEIAFLKTAQCDVAATLPFVERLDGRRVRFGGSDPVGMRCCVSAVLDLAGTAPF</sequence>
<keyword evidence="2" id="KW-0479">Metal-binding</keyword>
<dbReference type="GO" id="GO:0046872">
    <property type="term" value="F:metal ion binding"/>
    <property type="evidence" value="ECO:0007669"/>
    <property type="project" value="UniProtKB-KW"/>
</dbReference>
<feature type="binding site" evidence="2">
    <location>
        <position position="8"/>
    </location>
    <ligand>
        <name>Zn(2+)</name>
        <dbReference type="ChEBI" id="CHEBI:29105"/>
        <label>2</label>
    </ligand>
</feature>
<dbReference type="PIRSF" id="PIRSF015853">
    <property type="entry name" value="Pep_DppA"/>
    <property type="match status" value="1"/>
</dbReference>
<organism evidence="3 4">
    <name type="scientific">Pyramidobacter porci</name>
    <dbReference type="NCBI Taxonomy" id="2605789"/>
    <lineage>
        <taxon>Bacteria</taxon>
        <taxon>Thermotogati</taxon>
        <taxon>Synergistota</taxon>
        <taxon>Synergistia</taxon>
        <taxon>Synergistales</taxon>
        <taxon>Dethiosulfovibrionaceae</taxon>
        <taxon>Pyramidobacter</taxon>
    </lineage>
</organism>
<dbReference type="InterPro" id="IPR027476">
    <property type="entry name" value="DppA_N"/>
</dbReference>
<dbReference type="Proteomes" id="UP000473699">
    <property type="component" value="Unassembled WGS sequence"/>
</dbReference>
<evidence type="ECO:0000256" key="2">
    <source>
        <dbReference type="PIRSR" id="PIRSR015853-2"/>
    </source>
</evidence>
<reference evidence="3 4" key="1">
    <citation type="submission" date="2019-08" db="EMBL/GenBank/DDBJ databases">
        <title>In-depth cultivation of the pig gut microbiome towards novel bacterial diversity and tailored functional studies.</title>
        <authorList>
            <person name="Wylensek D."/>
            <person name="Hitch T.C.A."/>
            <person name="Clavel T."/>
        </authorList>
    </citation>
    <scope>NUCLEOTIDE SEQUENCE [LARGE SCALE GENOMIC DNA]</scope>
    <source>
        <strain evidence="3 4">SM-530-WT-4B</strain>
    </source>
</reference>
<comment type="caution">
    <text evidence="3">The sequence shown here is derived from an EMBL/GenBank/DDBJ whole genome shotgun (WGS) entry which is preliminary data.</text>
</comment>
<dbReference type="RefSeq" id="WP_154528223.1">
    <property type="nucleotide sequence ID" value="NZ_VUNH01000003.1"/>
</dbReference>
<feature type="binding site" evidence="2">
    <location>
        <position position="134"/>
    </location>
    <ligand>
        <name>Zn(2+)</name>
        <dbReference type="ChEBI" id="CHEBI:29105"/>
        <label>2</label>
    </ligand>
</feature>
<feature type="binding site" evidence="2">
    <location>
        <position position="8"/>
    </location>
    <ligand>
        <name>Zn(2+)</name>
        <dbReference type="ChEBI" id="CHEBI:29105"/>
        <label>1</label>
    </ligand>
</feature>
<name>A0A6L5YC43_9BACT</name>
<keyword evidence="2" id="KW-0862">Zinc</keyword>
<feature type="binding site" evidence="2">
    <location>
        <position position="103"/>
    </location>
    <ligand>
        <name>Zn(2+)</name>
        <dbReference type="ChEBI" id="CHEBI:29105"/>
        <label>2</label>
    </ligand>
</feature>
<dbReference type="Gene3D" id="3.40.50.10780">
    <property type="entry name" value="Dipeptide transport protein"/>
    <property type="match status" value="1"/>
</dbReference>
<gene>
    <name evidence="3" type="ORF">FYJ74_03495</name>
</gene>
<dbReference type="InterPro" id="IPR036177">
    <property type="entry name" value="Peptidase_M55_sf"/>
</dbReference>
<dbReference type="InterPro" id="IPR007035">
    <property type="entry name" value="Peptidase_M55"/>
</dbReference>
<dbReference type="AlphaFoldDB" id="A0A6L5YC43"/>
<evidence type="ECO:0000313" key="4">
    <source>
        <dbReference type="Proteomes" id="UP000473699"/>
    </source>
</evidence>
<dbReference type="CDD" id="cd08663">
    <property type="entry name" value="DAP_dppA_1"/>
    <property type="match status" value="1"/>
</dbReference>
<accession>A0A6L5YC43</accession>
<proteinExistence type="predicted"/>
<keyword evidence="4" id="KW-1185">Reference proteome</keyword>